<dbReference type="SUPFAM" id="SSF51445">
    <property type="entry name" value="(Trans)glycosidases"/>
    <property type="match status" value="1"/>
</dbReference>
<sequence>MKLKDGLRRGGALIAGGIVLAVTSRRALANRPLQPVTPPEPRQPRRLRPRTSGANNQPRSNQSHSNQSHSGEGEEADLAGLLIGTASAALQIEGECAPNDWSRWAQIPGAIADGSTPEPATHHWSRWREDNALMEQLGFPIARIGLEWARIEPEPGCFDQAVIARYRDEIADLKARGIEPLVTLHHFVNPIWFADRGGFCAADSVEIFSRYVRKVVAELGGIVSEWITINEPNVYATQAHLFREAPPGNASWRDAMLTLRHMALAHIAAYRIIHAETPGAGAGDASRAQRRIQVGFAHHARSFTPLRPRNPIHRLMTTIDRTLFQDIIADAALTGHFHPLLGGPRFSRTVGRGRYYDFLGLNYYSRTAVRGISDGTLPGVPVNDLDWEIYPRGLAGQAEWLHRRFGAPVWVTENGTCDNGAAGGVVGNKEDAGSESFRSRFILEHLQAIAGSEAPIERYYHWCFVDNWEWSEGYWPRFGVVGMVEGTGERVVKPSGRLLAELAATGRITREMWRTYAAGQSYPVFPGEGGVS</sequence>
<organism evidence="6 7">
    <name type="scientific">Corynebacterium falsenii</name>
    <dbReference type="NCBI Taxonomy" id="108486"/>
    <lineage>
        <taxon>Bacteria</taxon>
        <taxon>Bacillati</taxon>
        <taxon>Actinomycetota</taxon>
        <taxon>Actinomycetes</taxon>
        <taxon>Mycobacteriales</taxon>
        <taxon>Corynebacteriaceae</taxon>
        <taxon>Corynebacterium</taxon>
    </lineage>
</organism>
<dbReference type="PANTHER" id="PTHR10353">
    <property type="entry name" value="GLYCOSYL HYDROLASE"/>
    <property type="match status" value="1"/>
</dbReference>
<dbReference type="GO" id="GO:0008422">
    <property type="term" value="F:beta-glucosidase activity"/>
    <property type="evidence" value="ECO:0007669"/>
    <property type="project" value="TreeGrafter"/>
</dbReference>
<dbReference type="STRING" id="1451189.CFAL_03095"/>
<keyword evidence="3" id="KW-0326">Glycosidase</keyword>
<dbReference type="OrthoDB" id="9765195at2"/>
<proteinExistence type="inferred from homology"/>
<dbReference type="PANTHER" id="PTHR10353:SF209">
    <property type="entry name" value="GALACTOLIPID GALACTOSYLTRANSFERASE SFR2, CHLOROPLASTIC"/>
    <property type="match status" value="1"/>
</dbReference>
<dbReference type="Pfam" id="PF00232">
    <property type="entry name" value="Glyco_hydro_1"/>
    <property type="match status" value="2"/>
</dbReference>
<comment type="similarity">
    <text evidence="1 4">Belongs to the glycosyl hydrolase 1 family.</text>
</comment>
<keyword evidence="2 6" id="KW-0378">Hydrolase</keyword>
<name>A0A418Q4G9_9CORY</name>
<accession>A0A418Q4G9</accession>
<dbReference type="Proteomes" id="UP000285278">
    <property type="component" value="Unassembled WGS sequence"/>
</dbReference>
<feature type="compositionally biased region" description="Low complexity" evidence="5">
    <location>
        <begin position="60"/>
        <end position="70"/>
    </location>
</feature>
<gene>
    <name evidence="6" type="ORF">D3M95_11110</name>
</gene>
<evidence type="ECO:0000256" key="4">
    <source>
        <dbReference type="RuleBase" id="RU003690"/>
    </source>
</evidence>
<evidence type="ECO:0000313" key="7">
    <source>
        <dbReference type="Proteomes" id="UP000285278"/>
    </source>
</evidence>
<evidence type="ECO:0000313" key="6">
    <source>
        <dbReference type="EMBL" id="RIX33145.1"/>
    </source>
</evidence>
<protein>
    <submittedName>
        <fullName evidence="6">Glycoside hydrolase family 1 protein</fullName>
    </submittedName>
</protein>
<comment type="caution">
    <text evidence="6">The sequence shown here is derived from an EMBL/GenBank/DDBJ whole genome shotgun (WGS) entry which is preliminary data.</text>
</comment>
<dbReference type="EMBL" id="QXJK01000023">
    <property type="protein sequence ID" value="RIX33145.1"/>
    <property type="molecule type" value="Genomic_DNA"/>
</dbReference>
<evidence type="ECO:0000256" key="5">
    <source>
        <dbReference type="SAM" id="MobiDB-lite"/>
    </source>
</evidence>
<feature type="region of interest" description="Disordered" evidence="5">
    <location>
        <begin position="30"/>
        <end position="74"/>
    </location>
</feature>
<reference evidence="6 7" key="1">
    <citation type="submission" date="2018-09" db="EMBL/GenBank/DDBJ databases">
        <title>Optimization and identification of Corynebacterium falsenii FN1-14 from fish paste.</title>
        <authorList>
            <person name="Daroonpunt R."/>
            <person name="Tanasupawat S."/>
        </authorList>
    </citation>
    <scope>NUCLEOTIDE SEQUENCE [LARGE SCALE GENOMIC DNA]</scope>
    <source>
        <strain evidence="6 7">FN1-14</strain>
    </source>
</reference>
<evidence type="ECO:0000256" key="2">
    <source>
        <dbReference type="ARBA" id="ARBA00022801"/>
    </source>
</evidence>
<dbReference type="GO" id="GO:0005975">
    <property type="term" value="P:carbohydrate metabolic process"/>
    <property type="evidence" value="ECO:0007669"/>
    <property type="project" value="InterPro"/>
</dbReference>
<keyword evidence="7" id="KW-1185">Reference proteome</keyword>
<dbReference type="PRINTS" id="PR00131">
    <property type="entry name" value="GLHYDRLASE1"/>
</dbReference>
<dbReference type="RefSeq" id="WP_119665386.1">
    <property type="nucleotide sequence ID" value="NZ_QXJK01000023.1"/>
</dbReference>
<dbReference type="InterPro" id="IPR001360">
    <property type="entry name" value="Glyco_hydro_1"/>
</dbReference>
<dbReference type="Gene3D" id="3.20.20.80">
    <property type="entry name" value="Glycosidases"/>
    <property type="match status" value="1"/>
</dbReference>
<evidence type="ECO:0000256" key="3">
    <source>
        <dbReference type="ARBA" id="ARBA00023295"/>
    </source>
</evidence>
<dbReference type="InterPro" id="IPR017853">
    <property type="entry name" value="GH"/>
</dbReference>
<evidence type="ECO:0000256" key="1">
    <source>
        <dbReference type="ARBA" id="ARBA00010838"/>
    </source>
</evidence>
<dbReference type="AlphaFoldDB" id="A0A418Q4G9"/>